<dbReference type="PROSITE" id="PS51729">
    <property type="entry name" value="GNAT_YJDJ"/>
    <property type="match status" value="1"/>
</dbReference>
<dbReference type="RefSeq" id="WP_137627671.1">
    <property type="nucleotide sequence ID" value="NZ_BJDJ01000003.1"/>
</dbReference>
<comment type="caution">
    <text evidence="2">The sequence shown here is derived from an EMBL/GenBank/DDBJ whole genome shotgun (WGS) entry which is preliminary data.</text>
</comment>
<accession>A0ABW1RXP9</accession>
<keyword evidence="2" id="KW-0808">Transferase</keyword>
<dbReference type="Proteomes" id="UP001596282">
    <property type="component" value="Unassembled WGS sequence"/>
</dbReference>
<protein>
    <submittedName>
        <fullName evidence="2">GNAT family N-acetyltransferase</fullName>
        <ecNumber evidence="2">2.3.1.-</ecNumber>
    </submittedName>
</protein>
<dbReference type="PANTHER" id="PTHR31435:SF10">
    <property type="entry name" value="BSR4717 PROTEIN"/>
    <property type="match status" value="1"/>
</dbReference>
<dbReference type="InterPro" id="IPR045057">
    <property type="entry name" value="Gcn5-rel_NAT"/>
</dbReference>
<dbReference type="EMBL" id="JBHSSC010000009">
    <property type="protein sequence ID" value="MFC6180291.1"/>
    <property type="molecule type" value="Genomic_DNA"/>
</dbReference>
<dbReference type="SUPFAM" id="SSF55729">
    <property type="entry name" value="Acyl-CoA N-acyltransferases (Nat)"/>
    <property type="match status" value="1"/>
</dbReference>
<keyword evidence="3" id="KW-1185">Reference proteome</keyword>
<dbReference type="EC" id="2.3.1.-" evidence="2"/>
<keyword evidence="2" id="KW-0012">Acyltransferase</keyword>
<evidence type="ECO:0000313" key="3">
    <source>
        <dbReference type="Proteomes" id="UP001596282"/>
    </source>
</evidence>
<reference evidence="3" key="1">
    <citation type="journal article" date="2019" name="Int. J. Syst. Evol. Microbiol.">
        <title>The Global Catalogue of Microorganisms (GCM) 10K type strain sequencing project: providing services to taxonomists for standard genome sequencing and annotation.</title>
        <authorList>
            <consortium name="The Broad Institute Genomics Platform"/>
            <consortium name="The Broad Institute Genome Sequencing Center for Infectious Disease"/>
            <person name="Wu L."/>
            <person name="Ma J."/>
        </authorList>
    </citation>
    <scope>NUCLEOTIDE SEQUENCE [LARGE SCALE GENOMIC DNA]</scope>
    <source>
        <strain evidence="3">CCM 8933</strain>
    </source>
</reference>
<evidence type="ECO:0000259" key="1">
    <source>
        <dbReference type="PROSITE" id="PS51729"/>
    </source>
</evidence>
<dbReference type="InterPro" id="IPR016181">
    <property type="entry name" value="Acyl_CoA_acyltransferase"/>
</dbReference>
<gene>
    <name evidence="2" type="ORF">ACFP5Y_03525</name>
</gene>
<sequence>MDFIREPNRIYFNDDTGRLAGEITFPAINDDQTWVIEHTFVREDFGHQGLAAQLVLAVITAAKAEHHQLQPLCTYAKAYFDNHPEYADLLVH</sequence>
<organism evidence="2 3">
    <name type="scientific">Lactiplantibacillus daowaiensis</name>
    <dbReference type="NCBI Taxonomy" id="2559918"/>
    <lineage>
        <taxon>Bacteria</taxon>
        <taxon>Bacillati</taxon>
        <taxon>Bacillota</taxon>
        <taxon>Bacilli</taxon>
        <taxon>Lactobacillales</taxon>
        <taxon>Lactobacillaceae</taxon>
        <taxon>Lactiplantibacillus</taxon>
    </lineage>
</organism>
<dbReference type="Pfam" id="PF14542">
    <property type="entry name" value="Acetyltransf_CG"/>
    <property type="match status" value="1"/>
</dbReference>
<name>A0ABW1RXP9_9LACO</name>
<proteinExistence type="predicted"/>
<dbReference type="GO" id="GO:0016746">
    <property type="term" value="F:acyltransferase activity"/>
    <property type="evidence" value="ECO:0007669"/>
    <property type="project" value="UniProtKB-KW"/>
</dbReference>
<evidence type="ECO:0000313" key="2">
    <source>
        <dbReference type="EMBL" id="MFC6180291.1"/>
    </source>
</evidence>
<dbReference type="PANTHER" id="PTHR31435">
    <property type="entry name" value="PROTEIN NATD1"/>
    <property type="match status" value="1"/>
</dbReference>
<feature type="domain" description="N-acetyltransferase" evidence="1">
    <location>
        <begin position="2"/>
        <end position="91"/>
    </location>
</feature>
<dbReference type="InterPro" id="IPR031165">
    <property type="entry name" value="GNAT_YJDJ"/>
</dbReference>
<dbReference type="Gene3D" id="3.40.630.30">
    <property type="match status" value="1"/>
</dbReference>